<dbReference type="PANTHER" id="PTHR45838">
    <property type="entry name" value="HISTONE-LYSINE-N-METHYLTRANSFERASE 2 KMT2 FAMILY MEMBER"/>
    <property type="match status" value="1"/>
</dbReference>
<organism evidence="3">
    <name type="scientific">Zea mays</name>
    <name type="common">Maize</name>
    <dbReference type="NCBI Taxonomy" id="4577"/>
    <lineage>
        <taxon>Eukaryota</taxon>
        <taxon>Viridiplantae</taxon>
        <taxon>Streptophyta</taxon>
        <taxon>Embryophyta</taxon>
        <taxon>Tracheophyta</taxon>
        <taxon>Spermatophyta</taxon>
        <taxon>Magnoliopsida</taxon>
        <taxon>Liliopsida</taxon>
        <taxon>Poales</taxon>
        <taxon>Poaceae</taxon>
        <taxon>PACMAD clade</taxon>
        <taxon>Panicoideae</taxon>
        <taxon>Andropogonodae</taxon>
        <taxon>Andropogoneae</taxon>
        <taxon>Tripsacinae</taxon>
        <taxon>Zea</taxon>
    </lineage>
</organism>
<proteinExistence type="predicted"/>
<keyword evidence="3" id="KW-0489">Methyltransferase</keyword>
<gene>
    <name evidence="3" type="ORF">ZEAMMB73_Zm00001d006323</name>
</gene>
<dbReference type="AlphaFoldDB" id="A0A1D6EVB4"/>
<dbReference type="SUPFAM" id="SSF82199">
    <property type="entry name" value="SET domain"/>
    <property type="match status" value="1"/>
</dbReference>
<dbReference type="PANTHER" id="PTHR45838:SF4">
    <property type="entry name" value="HISTONE-LYSINE N-METHYLTRANSFERASE TRITHORAX"/>
    <property type="match status" value="1"/>
</dbReference>
<dbReference type="Pfam" id="PF00856">
    <property type="entry name" value="SET"/>
    <property type="match status" value="1"/>
</dbReference>
<keyword evidence="3" id="KW-0808">Transferase</keyword>
<keyword evidence="2" id="KW-0804">Transcription</keyword>
<accession>A0A1D6EVB4</accession>
<evidence type="ECO:0000256" key="1">
    <source>
        <dbReference type="ARBA" id="ARBA00023015"/>
    </source>
</evidence>
<evidence type="ECO:0000313" key="3">
    <source>
        <dbReference type="EMBL" id="ONM23464.1"/>
    </source>
</evidence>
<dbReference type="EMBL" id="CM007648">
    <property type="protein sequence ID" value="ONM23464.1"/>
    <property type="molecule type" value="Genomic_DNA"/>
</dbReference>
<evidence type="ECO:0000256" key="2">
    <source>
        <dbReference type="ARBA" id="ARBA00023163"/>
    </source>
</evidence>
<dbReference type="GO" id="GO:0008168">
    <property type="term" value="F:methyltransferase activity"/>
    <property type="evidence" value="ECO:0007669"/>
    <property type="project" value="UniProtKB-KW"/>
</dbReference>
<protein>
    <submittedName>
        <fullName evidence="3">Histone-lysine N-methyltransferase ATX4</fullName>
    </submittedName>
</protein>
<keyword evidence="1" id="KW-0805">Transcription regulation</keyword>
<sequence length="121" mass="14494">MVVEYVGEIVGQRVADRREIEYQSGKRQQYKSACYFFKIDREHIIDATRKGGIARFVNHSCQPNCVAKIISVRNEKKVMFFAERHINPGEEITYDYHFNREDEGQRILCFCRSRYCRRYLN</sequence>
<dbReference type="SMART" id="SM00317">
    <property type="entry name" value="SET"/>
    <property type="match status" value="1"/>
</dbReference>
<dbReference type="Gene3D" id="2.170.270.10">
    <property type="entry name" value="SET domain"/>
    <property type="match status" value="1"/>
</dbReference>
<dbReference type="InterPro" id="IPR046341">
    <property type="entry name" value="SET_dom_sf"/>
</dbReference>
<name>A0A1D6EVB4_MAIZE</name>
<dbReference type="InterPro" id="IPR001214">
    <property type="entry name" value="SET_dom"/>
</dbReference>
<reference evidence="3" key="1">
    <citation type="submission" date="2015-12" db="EMBL/GenBank/DDBJ databases">
        <title>Update maize B73 reference genome by single molecule sequencing technologies.</title>
        <authorList>
            <consortium name="Maize Genome Sequencing Project"/>
            <person name="Ware D."/>
        </authorList>
    </citation>
    <scope>NUCLEOTIDE SEQUENCE [LARGE SCALE GENOMIC DNA]</scope>
    <source>
        <tissue evidence="3">Seedling</tissue>
    </source>
</reference>
<dbReference type="GO" id="GO:0032259">
    <property type="term" value="P:methylation"/>
    <property type="evidence" value="ECO:0007669"/>
    <property type="project" value="UniProtKB-KW"/>
</dbReference>
<dbReference type="PROSITE" id="PS50280">
    <property type="entry name" value="SET"/>
    <property type="match status" value="1"/>
</dbReference>